<evidence type="ECO:0000259" key="7">
    <source>
        <dbReference type="Pfam" id="PF08340"/>
    </source>
</evidence>
<evidence type="ECO:0000259" key="6">
    <source>
        <dbReference type="Pfam" id="PF03755"/>
    </source>
</evidence>
<keyword evidence="2" id="KW-0540">Nuclease</keyword>
<comment type="cofactor">
    <cofactor evidence="1">
        <name>a divalent metal cation</name>
        <dbReference type="ChEBI" id="CHEBI:60240"/>
    </cofactor>
</comment>
<organism evidence="8 9">
    <name type="scientific">Marispirochaeta aestuarii</name>
    <dbReference type="NCBI Taxonomy" id="1963862"/>
    <lineage>
        <taxon>Bacteria</taxon>
        <taxon>Pseudomonadati</taxon>
        <taxon>Spirochaetota</taxon>
        <taxon>Spirochaetia</taxon>
        <taxon>Spirochaetales</taxon>
        <taxon>Spirochaetaceae</taxon>
        <taxon>Marispirochaeta</taxon>
    </lineage>
</organism>
<dbReference type="PANTHER" id="PTHR30636:SF3">
    <property type="entry name" value="UPF0701 PROTEIN YICC"/>
    <property type="match status" value="1"/>
</dbReference>
<sequence length="288" mass="33253">MISMTGYGYCEEETEKLYLSVEIKSVNNRYLDIQINLPPFLNPLEPRLREFISSRVRRGRVEVYIRLRELEEELKVHLDQSVASEYAEILRRLAEQTGITEPLRLDHLLGMEGILKSTRSRDLERYWDAIQPLLSRAFNDFSLTRKKEGSATKQDILRHIEIIREALSGVEVLKDDLESYFTETVRGKFQEVVGDQVEESRVLTEIASLMVKYSINEELVRLKGHLKSFSSIAESEDAVGKKLDFLAQEIHREINTIGSKSVQYDISSGVVSMKDALENIREQLRNVE</sequence>
<evidence type="ECO:0000313" key="9">
    <source>
        <dbReference type="Proteomes" id="UP000192343"/>
    </source>
</evidence>
<dbReference type="Pfam" id="PF03755">
    <property type="entry name" value="YicC-like_N"/>
    <property type="match status" value="1"/>
</dbReference>
<feature type="domain" description="Endoribonuclease YicC-like N-terminal" evidence="6">
    <location>
        <begin position="2"/>
        <end position="153"/>
    </location>
</feature>
<evidence type="ECO:0000256" key="3">
    <source>
        <dbReference type="ARBA" id="ARBA00022759"/>
    </source>
</evidence>
<gene>
    <name evidence="8" type="ORF">B4O97_14510</name>
</gene>
<dbReference type="InterPro" id="IPR013551">
    <property type="entry name" value="YicC-like_C"/>
</dbReference>
<dbReference type="NCBIfam" id="TIGR00255">
    <property type="entry name" value="YicC/YloC family endoribonuclease"/>
    <property type="match status" value="1"/>
</dbReference>
<evidence type="ECO:0000256" key="2">
    <source>
        <dbReference type="ARBA" id="ARBA00022722"/>
    </source>
</evidence>
<accession>A0A1Y1RWC7</accession>
<evidence type="ECO:0000256" key="1">
    <source>
        <dbReference type="ARBA" id="ARBA00001968"/>
    </source>
</evidence>
<comment type="caution">
    <text evidence="8">The sequence shown here is derived from an EMBL/GenBank/DDBJ whole genome shotgun (WGS) entry which is preliminary data.</text>
</comment>
<dbReference type="Pfam" id="PF08340">
    <property type="entry name" value="YicC-like_C"/>
    <property type="match status" value="1"/>
</dbReference>
<dbReference type="Proteomes" id="UP000192343">
    <property type="component" value="Unassembled WGS sequence"/>
</dbReference>
<reference evidence="8 9" key="1">
    <citation type="submission" date="2017-03" db="EMBL/GenBank/DDBJ databases">
        <title>Draft Genome sequence of Marispirochaeta sp. strain JC444.</title>
        <authorList>
            <person name="Shivani Y."/>
            <person name="Subhash Y."/>
            <person name="Sasikala C."/>
            <person name="Ramana C."/>
        </authorList>
    </citation>
    <scope>NUCLEOTIDE SEQUENCE [LARGE SCALE GENOMIC DNA]</scope>
    <source>
        <strain evidence="8 9">JC444</strain>
    </source>
</reference>
<evidence type="ECO:0000256" key="4">
    <source>
        <dbReference type="ARBA" id="ARBA00022801"/>
    </source>
</evidence>
<dbReference type="RefSeq" id="WP_083051891.1">
    <property type="nucleotide sequence ID" value="NZ_MWQY01000017.1"/>
</dbReference>
<protein>
    <submittedName>
        <fullName evidence="8">YicC family protein</fullName>
    </submittedName>
</protein>
<feature type="domain" description="Endoribonuclease YicC-like C-terminal" evidence="7">
    <location>
        <begin position="174"/>
        <end position="288"/>
    </location>
</feature>
<dbReference type="GO" id="GO:0004521">
    <property type="term" value="F:RNA endonuclease activity"/>
    <property type="evidence" value="ECO:0007669"/>
    <property type="project" value="InterPro"/>
</dbReference>
<keyword evidence="3" id="KW-0255">Endonuclease</keyword>
<name>A0A1Y1RWC7_9SPIO</name>
<comment type="similarity">
    <text evidence="5">Belongs to the YicC/YloC family.</text>
</comment>
<dbReference type="STRING" id="1963862.B4O97_14510"/>
<evidence type="ECO:0000313" key="8">
    <source>
        <dbReference type="EMBL" id="ORC33873.1"/>
    </source>
</evidence>
<dbReference type="AlphaFoldDB" id="A0A1Y1RWC7"/>
<dbReference type="OrthoDB" id="9771229at2"/>
<dbReference type="GO" id="GO:0016787">
    <property type="term" value="F:hydrolase activity"/>
    <property type="evidence" value="ECO:0007669"/>
    <property type="project" value="UniProtKB-KW"/>
</dbReference>
<dbReference type="InterPro" id="IPR013527">
    <property type="entry name" value="YicC-like_N"/>
</dbReference>
<proteinExistence type="inferred from homology"/>
<dbReference type="EMBL" id="MWQY01000017">
    <property type="protein sequence ID" value="ORC33873.1"/>
    <property type="molecule type" value="Genomic_DNA"/>
</dbReference>
<evidence type="ECO:0000256" key="5">
    <source>
        <dbReference type="ARBA" id="ARBA00035648"/>
    </source>
</evidence>
<dbReference type="PANTHER" id="PTHR30636">
    <property type="entry name" value="UPF0701 PROTEIN YICC"/>
    <property type="match status" value="1"/>
</dbReference>
<keyword evidence="4" id="KW-0378">Hydrolase</keyword>
<keyword evidence="9" id="KW-1185">Reference proteome</keyword>
<dbReference type="InterPro" id="IPR005229">
    <property type="entry name" value="YicC/YloC-like"/>
</dbReference>